<name>A0A1H2IGE1_9BACT</name>
<dbReference type="SMART" id="SM00267">
    <property type="entry name" value="GGDEF"/>
    <property type="match status" value="1"/>
</dbReference>
<dbReference type="EC" id="2.7.7.65" evidence="1"/>
<evidence type="ECO:0000256" key="1">
    <source>
        <dbReference type="ARBA" id="ARBA00012528"/>
    </source>
</evidence>
<dbReference type="SUPFAM" id="SSF55073">
    <property type="entry name" value="Nucleotide cyclase"/>
    <property type="match status" value="1"/>
</dbReference>
<dbReference type="Proteomes" id="UP000199608">
    <property type="component" value="Unassembled WGS sequence"/>
</dbReference>
<feature type="coiled-coil region" evidence="3">
    <location>
        <begin position="148"/>
        <end position="182"/>
    </location>
</feature>
<feature type="domain" description="GGDEF" evidence="4">
    <location>
        <begin position="206"/>
        <end position="341"/>
    </location>
</feature>
<dbReference type="InterPro" id="IPR029787">
    <property type="entry name" value="Nucleotide_cyclase"/>
</dbReference>
<evidence type="ECO:0000313" key="6">
    <source>
        <dbReference type="Proteomes" id="UP000199608"/>
    </source>
</evidence>
<proteinExistence type="predicted"/>
<dbReference type="GO" id="GO:0052621">
    <property type="term" value="F:diguanylate cyclase activity"/>
    <property type="evidence" value="ECO:0007669"/>
    <property type="project" value="UniProtKB-EC"/>
</dbReference>
<evidence type="ECO:0000313" key="5">
    <source>
        <dbReference type="EMBL" id="SDU43006.1"/>
    </source>
</evidence>
<dbReference type="Gene3D" id="3.30.70.270">
    <property type="match status" value="1"/>
</dbReference>
<keyword evidence="6" id="KW-1185">Reference proteome</keyword>
<dbReference type="FunFam" id="3.30.70.270:FF:000001">
    <property type="entry name" value="Diguanylate cyclase domain protein"/>
    <property type="match status" value="1"/>
</dbReference>
<dbReference type="PANTHER" id="PTHR45138:SF9">
    <property type="entry name" value="DIGUANYLATE CYCLASE DGCM-RELATED"/>
    <property type="match status" value="1"/>
</dbReference>
<dbReference type="PROSITE" id="PS50887">
    <property type="entry name" value="GGDEF"/>
    <property type="match status" value="1"/>
</dbReference>
<dbReference type="AlphaFoldDB" id="A0A1H2IGE1"/>
<dbReference type="Pfam" id="PF00990">
    <property type="entry name" value="GGDEF"/>
    <property type="match status" value="1"/>
</dbReference>
<keyword evidence="3" id="KW-0175">Coiled coil</keyword>
<reference evidence="6" key="1">
    <citation type="submission" date="2016-10" db="EMBL/GenBank/DDBJ databases">
        <authorList>
            <person name="Varghese N."/>
            <person name="Submissions S."/>
        </authorList>
    </citation>
    <scope>NUCLEOTIDE SEQUENCE [LARGE SCALE GENOMIC DNA]</scope>
    <source>
        <strain evidence="6">DSM 3384</strain>
    </source>
</reference>
<evidence type="ECO:0000256" key="2">
    <source>
        <dbReference type="ARBA" id="ARBA00034247"/>
    </source>
</evidence>
<accession>A0A1H2IGE1</accession>
<dbReference type="EMBL" id="FNLL01000008">
    <property type="protein sequence ID" value="SDU43006.1"/>
    <property type="molecule type" value="Genomic_DNA"/>
</dbReference>
<sequence length="345" mass="39129">MNYMEEKTKAGEYLRLALNYITKHNLPATPVNYAVWYEYVSGKNIKLKKAIDHSLKNASPINNGKVEGLYQKYVVDGDRIVISNLLTKISLMLKDISNHVSETEEDLAENGKSLNDLAVQINDAKNFNEIRCIVDQMLAETKGLLQSGKRLQTRMKISSEDLKQLQQELEKSQQEAQTDALTGLINRRGLEKKLEIERIRAKQNDLPFSIIMVDIDYFKRVNDTFGHLVGDSLLRGISQILKTHLRKNDIAARYGGEEFLIILPETGIKGATTVAKKIQKTLATKEWKLRKSGETMGKITVSMGISLYRMNEPETSLIKRADDALFMAKNNGRDQIVAQKEQEKL</sequence>
<evidence type="ECO:0000256" key="3">
    <source>
        <dbReference type="SAM" id="Coils"/>
    </source>
</evidence>
<dbReference type="InterPro" id="IPR043128">
    <property type="entry name" value="Rev_trsase/Diguanyl_cyclase"/>
</dbReference>
<dbReference type="InterPro" id="IPR050469">
    <property type="entry name" value="Diguanylate_Cyclase"/>
</dbReference>
<gene>
    <name evidence="5" type="ORF">SAMN04487931_108158</name>
</gene>
<evidence type="ECO:0000259" key="4">
    <source>
        <dbReference type="PROSITE" id="PS50887"/>
    </source>
</evidence>
<dbReference type="InterPro" id="IPR000160">
    <property type="entry name" value="GGDEF_dom"/>
</dbReference>
<dbReference type="PANTHER" id="PTHR45138">
    <property type="entry name" value="REGULATORY COMPONENTS OF SENSORY TRANSDUCTION SYSTEM"/>
    <property type="match status" value="1"/>
</dbReference>
<dbReference type="RefSeq" id="WP_092235517.1">
    <property type="nucleotide sequence ID" value="NZ_FNLL01000008.1"/>
</dbReference>
<organism evidence="5 6">
    <name type="scientific">Desulfobacula phenolica</name>
    <dbReference type="NCBI Taxonomy" id="90732"/>
    <lineage>
        <taxon>Bacteria</taxon>
        <taxon>Pseudomonadati</taxon>
        <taxon>Thermodesulfobacteriota</taxon>
        <taxon>Desulfobacteria</taxon>
        <taxon>Desulfobacterales</taxon>
        <taxon>Desulfobacteraceae</taxon>
        <taxon>Desulfobacula</taxon>
    </lineage>
</organism>
<dbReference type="CDD" id="cd01949">
    <property type="entry name" value="GGDEF"/>
    <property type="match status" value="1"/>
</dbReference>
<dbReference type="NCBIfam" id="TIGR00254">
    <property type="entry name" value="GGDEF"/>
    <property type="match status" value="1"/>
</dbReference>
<protein>
    <recommendedName>
        <fullName evidence="1">diguanylate cyclase</fullName>
        <ecNumber evidence="1">2.7.7.65</ecNumber>
    </recommendedName>
</protein>
<comment type="catalytic activity">
    <reaction evidence="2">
        <text>2 GTP = 3',3'-c-di-GMP + 2 diphosphate</text>
        <dbReference type="Rhea" id="RHEA:24898"/>
        <dbReference type="ChEBI" id="CHEBI:33019"/>
        <dbReference type="ChEBI" id="CHEBI:37565"/>
        <dbReference type="ChEBI" id="CHEBI:58805"/>
        <dbReference type="EC" id="2.7.7.65"/>
    </reaction>
</comment>